<dbReference type="EMBL" id="JAAPAO010001274">
    <property type="protein sequence ID" value="KAF4650369.1"/>
    <property type="molecule type" value="Genomic_DNA"/>
</dbReference>
<evidence type="ECO:0000313" key="2">
    <source>
        <dbReference type="Proteomes" id="UP000591131"/>
    </source>
</evidence>
<name>A0A7J6KUT8_PERCH</name>
<dbReference type="GO" id="GO:0016788">
    <property type="term" value="F:hydrolase activity, acting on ester bonds"/>
    <property type="evidence" value="ECO:0007669"/>
    <property type="project" value="TreeGrafter"/>
</dbReference>
<comment type="caution">
    <text evidence="1">The sequence shown here is derived from an EMBL/GenBank/DDBJ whole genome shotgun (WGS) entry which is preliminary data.</text>
</comment>
<protein>
    <submittedName>
        <fullName evidence="1">Purple acid phosphatase</fullName>
    </submittedName>
</protein>
<dbReference type="AlphaFoldDB" id="A0A7J6KUT8"/>
<dbReference type="SUPFAM" id="SSF56300">
    <property type="entry name" value="Metallo-dependent phosphatases"/>
    <property type="match status" value="1"/>
</dbReference>
<feature type="non-terminal residue" evidence="1">
    <location>
        <position position="1"/>
    </location>
</feature>
<reference evidence="1 2" key="1">
    <citation type="submission" date="2020-04" db="EMBL/GenBank/DDBJ databases">
        <title>Perkinsus chesapeaki whole genome sequence.</title>
        <authorList>
            <person name="Bogema D.R."/>
        </authorList>
    </citation>
    <scope>NUCLEOTIDE SEQUENCE [LARGE SCALE GENOMIC DNA]</scope>
    <source>
        <strain evidence="1">ATCC PRA-425</strain>
    </source>
</reference>
<dbReference type="GO" id="GO:0005737">
    <property type="term" value="C:cytoplasm"/>
    <property type="evidence" value="ECO:0007669"/>
    <property type="project" value="TreeGrafter"/>
</dbReference>
<dbReference type="PANTHER" id="PTHR32440:SF11">
    <property type="entry name" value="METALLOPHOSPHOESTERASE DOMAIN-CONTAINING PROTEIN"/>
    <property type="match status" value="1"/>
</dbReference>
<dbReference type="Proteomes" id="UP000591131">
    <property type="component" value="Unassembled WGS sequence"/>
</dbReference>
<dbReference type="PANTHER" id="PTHR32440">
    <property type="entry name" value="PHOSPHATASE DCR2-RELATED-RELATED"/>
    <property type="match status" value="1"/>
</dbReference>
<sequence>FLNQSSQPALSGVQGLMFGHIPFVEVMTLYSLYNGSQPRVEGTKGENVTCSSLNTGMMGAAIDRDVTAIFHGHDHKNDYRIDVPVSQDRSLTIGYGRKSGYGGYLGGVADDPGARVINLALDPADSTKFSWSSYIRTEKGEIVDQKNETSNNGNQPQLACGMF</sequence>
<evidence type="ECO:0000313" key="1">
    <source>
        <dbReference type="EMBL" id="KAF4650369.1"/>
    </source>
</evidence>
<proteinExistence type="predicted"/>
<dbReference type="OrthoDB" id="429461at2759"/>
<organism evidence="1 2">
    <name type="scientific">Perkinsus chesapeaki</name>
    <name type="common">Clam parasite</name>
    <name type="synonym">Perkinsus andrewsi</name>
    <dbReference type="NCBI Taxonomy" id="330153"/>
    <lineage>
        <taxon>Eukaryota</taxon>
        <taxon>Sar</taxon>
        <taxon>Alveolata</taxon>
        <taxon>Perkinsozoa</taxon>
        <taxon>Perkinsea</taxon>
        <taxon>Perkinsida</taxon>
        <taxon>Perkinsidae</taxon>
        <taxon>Perkinsus</taxon>
    </lineage>
</organism>
<dbReference type="InterPro" id="IPR029052">
    <property type="entry name" value="Metallo-depent_PP-like"/>
</dbReference>
<accession>A0A7J6KUT8</accession>
<keyword evidence="2" id="KW-1185">Reference proteome</keyword>
<gene>
    <name evidence="1" type="primary">SIA1_1</name>
    <name evidence="1" type="ORF">FOL47_001203</name>
</gene>